<evidence type="ECO:0000256" key="4">
    <source>
        <dbReference type="ARBA" id="ARBA00025742"/>
    </source>
</evidence>
<keyword evidence="2 7" id="KW-0378">Hydrolase</keyword>
<dbReference type="GO" id="GO:0016787">
    <property type="term" value="F:hydrolase activity"/>
    <property type="evidence" value="ECO:0007669"/>
    <property type="project" value="UniProtKB-KW"/>
</dbReference>
<accession>A0ABV6ZT36</accession>
<feature type="compositionally biased region" description="Basic and acidic residues" evidence="5">
    <location>
        <begin position="252"/>
        <end position="266"/>
    </location>
</feature>
<dbReference type="PANTHER" id="PTHR42988:SF2">
    <property type="entry name" value="CYCLIC NUCLEOTIDE PHOSPHODIESTERASE CBUA0032-RELATED"/>
    <property type="match status" value="1"/>
</dbReference>
<keyword evidence="1" id="KW-0479">Metal-binding</keyword>
<dbReference type="InterPro" id="IPR004843">
    <property type="entry name" value="Calcineurin-like_PHP"/>
</dbReference>
<evidence type="ECO:0000313" key="7">
    <source>
        <dbReference type="EMBL" id="MFC2924595.1"/>
    </source>
</evidence>
<proteinExistence type="inferred from homology"/>
<keyword evidence="8" id="KW-1185">Reference proteome</keyword>
<keyword evidence="3" id="KW-0408">Iron</keyword>
<dbReference type="EC" id="3.1.-.-" evidence="7"/>
<feature type="region of interest" description="Disordered" evidence="5">
    <location>
        <begin position="252"/>
        <end position="276"/>
    </location>
</feature>
<evidence type="ECO:0000256" key="5">
    <source>
        <dbReference type="SAM" id="MobiDB-lite"/>
    </source>
</evidence>
<evidence type="ECO:0000256" key="3">
    <source>
        <dbReference type="ARBA" id="ARBA00023004"/>
    </source>
</evidence>
<dbReference type="SUPFAM" id="SSF56300">
    <property type="entry name" value="Metallo-dependent phosphatases"/>
    <property type="match status" value="1"/>
</dbReference>
<evidence type="ECO:0000313" key="8">
    <source>
        <dbReference type="Proteomes" id="UP001595379"/>
    </source>
</evidence>
<evidence type="ECO:0000256" key="2">
    <source>
        <dbReference type="ARBA" id="ARBA00022801"/>
    </source>
</evidence>
<gene>
    <name evidence="7" type="ORF">ACFOOR_00585</name>
</gene>
<evidence type="ECO:0000259" key="6">
    <source>
        <dbReference type="Pfam" id="PF00149"/>
    </source>
</evidence>
<name>A0ABV6ZT36_9PROT</name>
<comment type="similarity">
    <text evidence="4">Belongs to the cyclic nucleotide phosphodiesterase class-III family.</text>
</comment>
<organism evidence="7 8">
    <name type="scientific">Hyphobacterium vulgare</name>
    <dbReference type="NCBI Taxonomy" id="1736751"/>
    <lineage>
        <taxon>Bacteria</taxon>
        <taxon>Pseudomonadati</taxon>
        <taxon>Pseudomonadota</taxon>
        <taxon>Alphaproteobacteria</taxon>
        <taxon>Maricaulales</taxon>
        <taxon>Maricaulaceae</taxon>
        <taxon>Hyphobacterium</taxon>
    </lineage>
</organism>
<dbReference type="Gene3D" id="3.60.21.10">
    <property type="match status" value="1"/>
</dbReference>
<dbReference type="PANTHER" id="PTHR42988">
    <property type="entry name" value="PHOSPHOHYDROLASE"/>
    <property type="match status" value="1"/>
</dbReference>
<dbReference type="EMBL" id="JBHRSV010000001">
    <property type="protein sequence ID" value="MFC2924595.1"/>
    <property type="molecule type" value="Genomic_DNA"/>
</dbReference>
<dbReference type="InterPro" id="IPR050884">
    <property type="entry name" value="CNP_phosphodiesterase-III"/>
</dbReference>
<dbReference type="Pfam" id="PF00149">
    <property type="entry name" value="Metallophos"/>
    <property type="match status" value="1"/>
</dbReference>
<sequence length="276" mass="30807">MTRILHIADLHFGREHRPLVDAFTGYCLQNPPGLIVATGDFTQGARRREFAAARQFLDNLPSPVVGAPGNHDVPSRALDHRFFTPWQRFERVLGGRIDPRIETETVLGETLHTARRAQMRLDWSLGRVSRTDALVLSRKLENGTQAMKFVACHHPLLAPGGARGRARTKRGEDAAEILAGAADLVLSGHLHQTFALPMAGQSHVCWFVGASTTFSERTRDEPSGFNEILIEADRMELIHHESRDASRFVPARRFELPRRPGDHTPKAVDLNEPATR</sequence>
<dbReference type="InterPro" id="IPR029052">
    <property type="entry name" value="Metallo-depent_PP-like"/>
</dbReference>
<feature type="domain" description="Calcineurin-like phosphoesterase" evidence="6">
    <location>
        <begin position="3"/>
        <end position="192"/>
    </location>
</feature>
<evidence type="ECO:0000256" key="1">
    <source>
        <dbReference type="ARBA" id="ARBA00022723"/>
    </source>
</evidence>
<dbReference type="Proteomes" id="UP001595379">
    <property type="component" value="Unassembled WGS sequence"/>
</dbReference>
<dbReference type="RefSeq" id="WP_343163691.1">
    <property type="nucleotide sequence ID" value="NZ_JBHRSV010000001.1"/>
</dbReference>
<comment type="caution">
    <text evidence="7">The sequence shown here is derived from an EMBL/GenBank/DDBJ whole genome shotgun (WGS) entry which is preliminary data.</text>
</comment>
<reference evidence="8" key="1">
    <citation type="journal article" date="2019" name="Int. J. Syst. Evol. Microbiol.">
        <title>The Global Catalogue of Microorganisms (GCM) 10K type strain sequencing project: providing services to taxonomists for standard genome sequencing and annotation.</title>
        <authorList>
            <consortium name="The Broad Institute Genomics Platform"/>
            <consortium name="The Broad Institute Genome Sequencing Center for Infectious Disease"/>
            <person name="Wu L."/>
            <person name="Ma J."/>
        </authorList>
    </citation>
    <scope>NUCLEOTIDE SEQUENCE [LARGE SCALE GENOMIC DNA]</scope>
    <source>
        <strain evidence="8">KCTC 52487</strain>
    </source>
</reference>
<protein>
    <submittedName>
        <fullName evidence="7">Metallophosphoesterase family protein</fullName>
        <ecNumber evidence="7">3.1.-.-</ecNumber>
    </submittedName>
</protein>